<dbReference type="Proteomes" id="UP000429523">
    <property type="component" value="Unassembled WGS sequence"/>
</dbReference>
<dbReference type="Proteomes" id="UP000441208">
    <property type="component" value="Unassembled WGS sequence"/>
</dbReference>
<evidence type="ECO:0000313" key="11">
    <source>
        <dbReference type="Proteomes" id="UP000437068"/>
    </source>
</evidence>
<dbReference type="Proteomes" id="UP000476176">
    <property type="component" value="Unassembled WGS sequence"/>
</dbReference>
<evidence type="ECO:0000313" key="15">
    <source>
        <dbReference type="Proteomes" id="UP000476176"/>
    </source>
</evidence>
<dbReference type="Proteomes" id="UP000440367">
    <property type="component" value="Unassembled WGS sequence"/>
</dbReference>
<dbReference type="AlphaFoldDB" id="A0A6A3DTQ2"/>
<dbReference type="Proteomes" id="UP000440732">
    <property type="component" value="Unassembled WGS sequence"/>
</dbReference>
<evidence type="ECO:0000313" key="7">
    <source>
        <dbReference type="EMBL" id="KAE9183907.1"/>
    </source>
</evidence>
<accession>A0A6A3DTQ2</accession>
<sequence>MARYARAGCYNSEGGFSQTIQKYTLVLHRDEMVNTGGFRAEKRRIGMHERAPHSKDLGGLPSLVSAALAVLEICLSPPKICWS</sequence>
<dbReference type="Proteomes" id="UP000488956">
    <property type="component" value="Unassembled WGS sequence"/>
</dbReference>
<organism evidence="1 9">
    <name type="scientific">Phytophthora fragariae</name>
    <dbReference type="NCBI Taxonomy" id="53985"/>
    <lineage>
        <taxon>Eukaryota</taxon>
        <taxon>Sar</taxon>
        <taxon>Stramenopiles</taxon>
        <taxon>Oomycota</taxon>
        <taxon>Peronosporomycetes</taxon>
        <taxon>Peronosporales</taxon>
        <taxon>Peronosporaceae</taxon>
        <taxon>Phytophthora</taxon>
    </lineage>
</organism>
<keyword evidence="10" id="KW-1185">Reference proteome</keyword>
<evidence type="ECO:0000313" key="9">
    <source>
        <dbReference type="Proteomes" id="UP000429523"/>
    </source>
</evidence>
<reference evidence="9 10" key="1">
    <citation type="submission" date="2018-08" db="EMBL/GenBank/DDBJ databases">
        <title>Genomic investigation of the strawberry pathogen Phytophthora fragariae indicates pathogenicity is determined by transcriptional variation in three key races.</title>
        <authorList>
            <person name="Adams T.M."/>
            <person name="Armitage A.D."/>
            <person name="Sobczyk M.K."/>
            <person name="Bates H.J."/>
            <person name="Dunwell J.M."/>
            <person name="Nellist C.F."/>
            <person name="Harrison R.J."/>
        </authorList>
    </citation>
    <scope>NUCLEOTIDE SEQUENCE [LARGE SCALE GENOMIC DNA]</scope>
    <source>
        <strain evidence="8 11">A4</strain>
        <strain evidence="7 12">BC-1</strain>
        <strain evidence="6 15">BC-23</strain>
        <strain evidence="5 10">NOV-27</strain>
        <strain evidence="4 13">NOV-5</strain>
        <strain evidence="3 14">NOV-71</strain>
        <strain evidence="1 9">NOV-9</strain>
        <strain evidence="2 16">ONT-3</strain>
    </source>
</reference>
<dbReference type="OrthoDB" id="10302454at2759"/>
<protein>
    <submittedName>
        <fullName evidence="1">Uncharacterized protein</fullName>
    </submittedName>
</protein>
<evidence type="ECO:0000313" key="1">
    <source>
        <dbReference type="EMBL" id="KAE8923207.1"/>
    </source>
</evidence>
<dbReference type="Proteomes" id="UP000437068">
    <property type="component" value="Unassembled WGS sequence"/>
</dbReference>
<evidence type="ECO:0000313" key="3">
    <source>
        <dbReference type="EMBL" id="KAE9073313.1"/>
    </source>
</evidence>
<dbReference type="EMBL" id="QXGC01002891">
    <property type="protein sequence ID" value="KAE9180656.1"/>
    <property type="molecule type" value="Genomic_DNA"/>
</dbReference>
<name>A0A6A3DTQ2_9STRA</name>
<evidence type="ECO:0000313" key="13">
    <source>
        <dbReference type="Proteomes" id="UP000440732"/>
    </source>
</evidence>
<evidence type="ECO:0000313" key="2">
    <source>
        <dbReference type="EMBL" id="KAE9071071.1"/>
    </source>
</evidence>
<dbReference type="Proteomes" id="UP000433483">
    <property type="component" value="Unassembled WGS sequence"/>
</dbReference>
<evidence type="ECO:0000313" key="12">
    <source>
        <dbReference type="Proteomes" id="UP000440367"/>
    </source>
</evidence>
<dbReference type="EMBL" id="QXGE01003013">
    <property type="protein sequence ID" value="KAE9277670.1"/>
    <property type="molecule type" value="Genomic_DNA"/>
</dbReference>
<evidence type="ECO:0000313" key="4">
    <source>
        <dbReference type="EMBL" id="KAE9089641.1"/>
    </source>
</evidence>
<dbReference type="EMBL" id="QXGF01002845">
    <property type="protein sequence ID" value="KAE8923207.1"/>
    <property type="molecule type" value="Genomic_DNA"/>
</dbReference>
<dbReference type="EMBL" id="QXGD01002807">
    <property type="protein sequence ID" value="KAE9183907.1"/>
    <property type="molecule type" value="Genomic_DNA"/>
</dbReference>
<dbReference type="EMBL" id="QXGA01002950">
    <property type="protein sequence ID" value="KAE9089641.1"/>
    <property type="molecule type" value="Genomic_DNA"/>
</dbReference>
<dbReference type="EMBL" id="QXFX01003122">
    <property type="protein sequence ID" value="KAE9071071.1"/>
    <property type="molecule type" value="Genomic_DNA"/>
</dbReference>
<evidence type="ECO:0000313" key="14">
    <source>
        <dbReference type="Proteomes" id="UP000441208"/>
    </source>
</evidence>
<evidence type="ECO:0000313" key="5">
    <source>
        <dbReference type="EMBL" id="KAE9174267.1"/>
    </source>
</evidence>
<evidence type="ECO:0000313" key="8">
    <source>
        <dbReference type="EMBL" id="KAE9277670.1"/>
    </source>
</evidence>
<gene>
    <name evidence="8" type="ORF">PF001_g25540</name>
    <name evidence="7" type="ORF">PF002_g26582</name>
    <name evidence="6" type="ORF">PF004_g24774</name>
    <name evidence="5" type="ORF">PF005_g25931</name>
    <name evidence="4" type="ORF">PF006_g25317</name>
    <name evidence="3" type="ORF">PF007_g25851</name>
    <name evidence="1" type="ORF">PF009_g26540</name>
    <name evidence="2" type="ORF">PF010_g26020</name>
</gene>
<dbReference type="EMBL" id="QXFZ01002841">
    <property type="protein sequence ID" value="KAE9073313.1"/>
    <property type="molecule type" value="Genomic_DNA"/>
</dbReference>
<evidence type="ECO:0000313" key="10">
    <source>
        <dbReference type="Proteomes" id="UP000433483"/>
    </source>
</evidence>
<comment type="caution">
    <text evidence="1">The sequence shown here is derived from an EMBL/GenBank/DDBJ whole genome shotgun (WGS) entry which is preliminary data.</text>
</comment>
<proteinExistence type="predicted"/>
<dbReference type="EMBL" id="QXGB01002891">
    <property type="protein sequence ID" value="KAE9174267.1"/>
    <property type="molecule type" value="Genomic_DNA"/>
</dbReference>
<evidence type="ECO:0000313" key="6">
    <source>
        <dbReference type="EMBL" id="KAE9180656.1"/>
    </source>
</evidence>
<evidence type="ECO:0000313" key="16">
    <source>
        <dbReference type="Proteomes" id="UP000488956"/>
    </source>
</evidence>